<gene>
    <name evidence="3" type="ORF">LCGC14_1853850</name>
</gene>
<protein>
    <submittedName>
        <fullName evidence="3">Uncharacterized protein</fullName>
    </submittedName>
</protein>
<keyword evidence="2" id="KW-0472">Membrane</keyword>
<sequence>MMAVESVIAPWVGELIGGILGLIVGVILLLVFLHFFVVRPTMKEAEAQMRATIAGAEASAKWQRECLDREVERSLRWERERQEANEASKADEMTPEKPKPEKKDVRIIPGPEPLTHFERSEDKFEQHLDRKHAGDPYEQD</sequence>
<proteinExistence type="predicted"/>
<comment type="caution">
    <text evidence="3">The sequence shown here is derived from an EMBL/GenBank/DDBJ whole genome shotgun (WGS) entry which is preliminary data.</text>
</comment>
<reference evidence="3" key="1">
    <citation type="journal article" date="2015" name="Nature">
        <title>Complex archaea that bridge the gap between prokaryotes and eukaryotes.</title>
        <authorList>
            <person name="Spang A."/>
            <person name="Saw J.H."/>
            <person name="Jorgensen S.L."/>
            <person name="Zaremba-Niedzwiedzka K."/>
            <person name="Martijn J."/>
            <person name="Lind A.E."/>
            <person name="van Eijk R."/>
            <person name="Schleper C."/>
            <person name="Guy L."/>
            <person name="Ettema T.J."/>
        </authorList>
    </citation>
    <scope>NUCLEOTIDE SEQUENCE</scope>
</reference>
<dbReference type="EMBL" id="LAZR01018659">
    <property type="protein sequence ID" value="KKL95510.1"/>
    <property type="molecule type" value="Genomic_DNA"/>
</dbReference>
<evidence type="ECO:0000313" key="3">
    <source>
        <dbReference type="EMBL" id="KKL95510.1"/>
    </source>
</evidence>
<feature type="compositionally biased region" description="Basic and acidic residues" evidence="1">
    <location>
        <begin position="115"/>
        <end position="140"/>
    </location>
</feature>
<feature type="region of interest" description="Disordered" evidence="1">
    <location>
        <begin position="78"/>
        <end position="140"/>
    </location>
</feature>
<accession>A0A0F9IP41</accession>
<evidence type="ECO:0000256" key="1">
    <source>
        <dbReference type="SAM" id="MobiDB-lite"/>
    </source>
</evidence>
<name>A0A0F9IP41_9ZZZZ</name>
<evidence type="ECO:0000256" key="2">
    <source>
        <dbReference type="SAM" id="Phobius"/>
    </source>
</evidence>
<feature type="transmembrane region" description="Helical" evidence="2">
    <location>
        <begin position="15"/>
        <end position="38"/>
    </location>
</feature>
<keyword evidence="2" id="KW-0812">Transmembrane</keyword>
<feature type="compositionally biased region" description="Basic and acidic residues" evidence="1">
    <location>
        <begin position="78"/>
        <end position="106"/>
    </location>
</feature>
<organism evidence="3">
    <name type="scientific">marine sediment metagenome</name>
    <dbReference type="NCBI Taxonomy" id="412755"/>
    <lineage>
        <taxon>unclassified sequences</taxon>
        <taxon>metagenomes</taxon>
        <taxon>ecological metagenomes</taxon>
    </lineage>
</organism>
<keyword evidence="2" id="KW-1133">Transmembrane helix</keyword>
<dbReference type="AlphaFoldDB" id="A0A0F9IP41"/>